<dbReference type="RefSeq" id="WP_201835528.1">
    <property type="nucleotide sequence ID" value="NZ_JAERRK010000006.1"/>
</dbReference>
<comment type="caution">
    <text evidence="1">The sequence shown here is derived from an EMBL/GenBank/DDBJ whole genome shotgun (WGS) entry which is preliminary data.</text>
</comment>
<dbReference type="PANTHER" id="PTHR37285:SF5">
    <property type="entry name" value="SPORE WALL MATURATION PROTEIN DIT1"/>
    <property type="match status" value="1"/>
</dbReference>
<dbReference type="AlphaFoldDB" id="A0A937EJ88"/>
<evidence type="ECO:0000313" key="1">
    <source>
        <dbReference type="EMBL" id="MBL1083104.1"/>
    </source>
</evidence>
<name>A0A937EJ88_9ACTN</name>
<dbReference type="EMBL" id="JAERRK010000006">
    <property type="protein sequence ID" value="MBL1083104.1"/>
    <property type="molecule type" value="Genomic_DNA"/>
</dbReference>
<keyword evidence="2" id="KW-1185">Reference proteome</keyword>
<proteinExistence type="predicted"/>
<dbReference type="PANTHER" id="PTHR37285">
    <property type="entry name" value="SPORE WALL MATURATION PROTEIN DIT1"/>
    <property type="match status" value="1"/>
</dbReference>
<reference evidence="1" key="1">
    <citation type="submission" date="2021-01" db="EMBL/GenBank/DDBJ databases">
        <title>WGS of actinomycetes isolated from Thailand.</title>
        <authorList>
            <person name="Thawai C."/>
        </authorList>
    </citation>
    <scope>NUCLEOTIDE SEQUENCE</scope>
    <source>
        <strain evidence="1">RCU-197</strain>
    </source>
</reference>
<sequence length="317" mass="35046">MPPTTAPQTRATSTISAAILALLLPYHRTTDHVPSPASPQAFPHQLRRIAGFVRAGAPVVFTLPGFPCKSPNPAKVLGHLPDQGERLSLGFLHTLCTEIERIHPPGARVIICSDGHVFGDLIHVPDAHIDAYADELRALMTGQSLTRLSLFDLRDALGDLPYDEARARVHDHHAPDLDTLRAEVRADDHTRALYRGITRFLLEDTAAWTGTRSALQRACRQRAYGVIQRSRAWGDLVAEHHPDAVRLSIHPQPVGAPKFGIRLLDAADAWTTPWHSAALHRPDGTWTLMPRAHASRLGHLIRLDGRPSHFEQREPTP</sequence>
<dbReference type="InterPro" id="IPR017133">
    <property type="entry name" value="PvcA"/>
</dbReference>
<dbReference type="PIRSF" id="PIRSF037196">
    <property type="entry name" value="Pyoverdine_chromoph_PvcA"/>
    <property type="match status" value="1"/>
</dbReference>
<organism evidence="1 2">
    <name type="scientific">Streptomyces actinomycinicus</name>
    <dbReference type="NCBI Taxonomy" id="1695166"/>
    <lineage>
        <taxon>Bacteria</taxon>
        <taxon>Bacillati</taxon>
        <taxon>Actinomycetota</taxon>
        <taxon>Actinomycetes</taxon>
        <taxon>Kitasatosporales</taxon>
        <taxon>Streptomycetaceae</taxon>
        <taxon>Streptomyces</taxon>
    </lineage>
</organism>
<accession>A0A937EJ88</accession>
<gene>
    <name evidence="1" type="ORF">JK359_14105</name>
</gene>
<evidence type="ECO:0000313" key="2">
    <source>
        <dbReference type="Proteomes" id="UP000661858"/>
    </source>
</evidence>
<dbReference type="Proteomes" id="UP000661858">
    <property type="component" value="Unassembled WGS sequence"/>
</dbReference>
<dbReference type="InterPro" id="IPR007817">
    <property type="entry name" value="Isocyanide_synthase_DIT1"/>
</dbReference>
<protein>
    <submittedName>
        <fullName evidence="1">Isocyanide synthase family protein</fullName>
    </submittedName>
</protein>
<dbReference type="Pfam" id="PF05141">
    <property type="entry name" value="DIT1_PvcA"/>
    <property type="match status" value="1"/>
</dbReference>